<dbReference type="GeneID" id="33316968"/>
<keyword evidence="2" id="KW-1185">Reference proteome</keyword>
<dbReference type="Proteomes" id="UP000250125">
    <property type="component" value="Chromosome"/>
</dbReference>
<reference evidence="1 2" key="1">
    <citation type="submission" date="2016-04" db="EMBL/GenBank/DDBJ databases">
        <title>Complete genome sequence of Thermococcus siculi type strain RG-20.</title>
        <authorList>
            <person name="Oger P.M."/>
        </authorList>
    </citation>
    <scope>NUCLEOTIDE SEQUENCE [LARGE SCALE GENOMIC DNA]</scope>
    <source>
        <strain evidence="1 2">RG-20</strain>
    </source>
</reference>
<proteinExistence type="predicted"/>
<dbReference type="RefSeq" id="WP_088855298.1">
    <property type="nucleotide sequence ID" value="NZ_CP015103.1"/>
</dbReference>
<dbReference type="EMBL" id="CP015103">
    <property type="protein sequence ID" value="ASJ08058.1"/>
    <property type="molecule type" value="Genomic_DNA"/>
</dbReference>
<dbReference type="OrthoDB" id="102202at2157"/>
<dbReference type="KEGG" id="tsl:A3L11_01980"/>
<organism evidence="1 2">
    <name type="scientific">Thermococcus siculi</name>
    <dbReference type="NCBI Taxonomy" id="72803"/>
    <lineage>
        <taxon>Archaea</taxon>
        <taxon>Methanobacteriati</taxon>
        <taxon>Methanobacteriota</taxon>
        <taxon>Thermococci</taxon>
        <taxon>Thermococcales</taxon>
        <taxon>Thermococcaceae</taxon>
        <taxon>Thermococcus</taxon>
    </lineage>
</organism>
<accession>A0A2Z2MJU9</accession>
<evidence type="ECO:0000313" key="1">
    <source>
        <dbReference type="EMBL" id="ASJ08058.1"/>
    </source>
</evidence>
<sequence length="304" mass="35365">MTGPVPLDVLSASLDGMLKQVILENPSLSEPQIVNEYIGRLQQHNKYLIWVRGFGYYRLQIRSKVVHQKPYALFSSNSGPCNKSRVELGDILFVIKYHNGRRMIDQMRTSFLQAKLNKSTNNWKISAHQQEFLFTPSKYPFHFGKRWGSQRKRKITSKSKWLFTYLLMSTSEDIPNLAASPEIVELWRQKPCKDYTIPMDFFVPVIYSTIPSFSGCTWYNKFVCGSYALWLYKFLRKNGIGGYVINNGMTSNSELKDLVNTIYRFTGLQPDPPSEFEEYYGEGTFGVIEFTFTPVDERELRRLE</sequence>
<gene>
    <name evidence="1" type="ORF">A3L11_01980</name>
</gene>
<name>A0A2Z2MJU9_9EURY</name>
<evidence type="ECO:0000313" key="2">
    <source>
        <dbReference type="Proteomes" id="UP000250125"/>
    </source>
</evidence>
<protein>
    <submittedName>
        <fullName evidence="1">Uncharacterized protein</fullName>
    </submittedName>
</protein>
<dbReference type="AlphaFoldDB" id="A0A2Z2MJU9"/>